<proteinExistence type="predicted"/>
<dbReference type="RefSeq" id="WP_034637103.1">
    <property type="nucleotide sequence ID" value="NZ_CBCSJC010000010.1"/>
</dbReference>
<dbReference type="PANTHER" id="PTHR34821:SF2">
    <property type="entry name" value="INNER MEMBRANE PROTEIN YDCZ"/>
    <property type="match status" value="1"/>
</dbReference>
<keyword evidence="3" id="KW-1185">Reference proteome</keyword>
<organism evidence="2 3">
    <name type="scientific">Bacillus manliponensis</name>
    <dbReference type="NCBI Taxonomy" id="574376"/>
    <lineage>
        <taxon>Bacteria</taxon>
        <taxon>Bacillati</taxon>
        <taxon>Bacillota</taxon>
        <taxon>Bacilli</taxon>
        <taxon>Bacillales</taxon>
        <taxon>Bacillaceae</taxon>
        <taxon>Bacillus</taxon>
        <taxon>Bacillus cereus group</taxon>
    </lineage>
</organism>
<keyword evidence="1" id="KW-1133">Transmembrane helix</keyword>
<accession>A0A073K090</accession>
<reference evidence="2 3" key="1">
    <citation type="submission" date="2014-06" db="EMBL/GenBank/DDBJ databases">
        <title>Draft genome sequence of Bacillus manliponensis JCM 15802 (MCCC 1A00708).</title>
        <authorList>
            <person name="Lai Q."/>
            <person name="Liu Y."/>
            <person name="Shao Z."/>
        </authorList>
    </citation>
    <scope>NUCLEOTIDE SEQUENCE [LARGE SCALE GENOMIC DNA]</scope>
    <source>
        <strain evidence="2 3">JCM 15802</strain>
    </source>
</reference>
<dbReference type="STRING" id="574376.BAMA_15175"/>
<dbReference type="PANTHER" id="PTHR34821">
    <property type="entry name" value="INNER MEMBRANE PROTEIN YDCZ"/>
    <property type="match status" value="1"/>
</dbReference>
<feature type="transmembrane region" description="Helical" evidence="1">
    <location>
        <begin position="94"/>
        <end position="114"/>
    </location>
</feature>
<dbReference type="GO" id="GO:0005886">
    <property type="term" value="C:plasma membrane"/>
    <property type="evidence" value="ECO:0007669"/>
    <property type="project" value="TreeGrafter"/>
</dbReference>
<evidence type="ECO:0000256" key="1">
    <source>
        <dbReference type="SAM" id="Phobius"/>
    </source>
</evidence>
<evidence type="ECO:0000313" key="3">
    <source>
        <dbReference type="Proteomes" id="UP000027822"/>
    </source>
</evidence>
<name>A0A073K090_9BACI</name>
<dbReference type="Proteomes" id="UP000027822">
    <property type="component" value="Unassembled WGS sequence"/>
</dbReference>
<dbReference type="Pfam" id="PF04657">
    <property type="entry name" value="DMT_YdcZ"/>
    <property type="match status" value="1"/>
</dbReference>
<dbReference type="InterPro" id="IPR006750">
    <property type="entry name" value="YdcZ"/>
</dbReference>
<gene>
    <name evidence="2" type="ORF">BAMA_15175</name>
</gene>
<dbReference type="AlphaFoldDB" id="A0A073K090"/>
<keyword evidence="1" id="KW-0812">Transmembrane</keyword>
<feature type="transmembrane region" description="Helical" evidence="1">
    <location>
        <begin position="120"/>
        <end position="140"/>
    </location>
</feature>
<protein>
    <submittedName>
        <fullName evidence="2">Membrane protein</fullName>
    </submittedName>
</protein>
<dbReference type="EMBL" id="JOTN01000003">
    <property type="protein sequence ID" value="KEK20744.1"/>
    <property type="molecule type" value="Genomic_DNA"/>
</dbReference>
<feature type="transmembrane region" description="Helical" evidence="1">
    <location>
        <begin position="65"/>
        <end position="87"/>
    </location>
</feature>
<keyword evidence="1" id="KW-0472">Membrane</keyword>
<feature type="transmembrane region" description="Helical" evidence="1">
    <location>
        <begin position="35"/>
        <end position="53"/>
    </location>
</feature>
<dbReference type="OrthoDB" id="1654616at2"/>
<feature type="transmembrane region" description="Helical" evidence="1">
    <location>
        <begin position="6"/>
        <end position="23"/>
    </location>
</feature>
<dbReference type="eggNOG" id="COG3238">
    <property type="taxonomic scope" value="Bacteria"/>
</dbReference>
<evidence type="ECO:0000313" key="2">
    <source>
        <dbReference type="EMBL" id="KEK20744.1"/>
    </source>
</evidence>
<sequence>MFSICIAILAGVSIVVSRIINANLAKKIGTFQGTFFNYVTGLLVSILFLFFSSESLSLSTTTLQSIPFAAYLGGLVGVIVIVASNYITPKISSFYLTLFIFVGQLFMGVVIDFFTLHDISIGKVIGGVLVLLGLTYNLMLDRADRVVKGKTVQP</sequence>
<comment type="caution">
    <text evidence="2">The sequence shown here is derived from an EMBL/GenBank/DDBJ whole genome shotgun (WGS) entry which is preliminary data.</text>
</comment>